<evidence type="ECO:0000256" key="9">
    <source>
        <dbReference type="PROSITE-ProRule" id="PRU00175"/>
    </source>
</evidence>
<dbReference type="InterPro" id="IPR017907">
    <property type="entry name" value="Znf_RING_CS"/>
</dbReference>
<evidence type="ECO:0000256" key="7">
    <source>
        <dbReference type="ARBA" id="ARBA00029873"/>
    </source>
</evidence>
<evidence type="ECO:0000313" key="12">
    <source>
        <dbReference type="EMBL" id="KAK9702149.1"/>
    </source>
</evidence>
<sequence>MSAVTMRRNGAKPGKTPFTDTNHFQEENAVCPVCKSDRYLNPNMKLLVSTCFHKMCESCIDRLFTQGPAPCPICQQVLRKINFASQTFEDLHVEKEVRVRKRIAKFFNKRQEDFPTLRAYNDYLEELEEITFNLINEVDVQATEEKIQKFADENKEIISLNAARQLNEERLAQYKMTQEKKEKQLQREAYLQEMTEEEKLKKIEKEEVLNQLASSDKSAQDILASRAALSLKKSSMRRQDFTNSNSRAMPNQQNWFLFHNEDQLDEVLDDFDSVDTEYANVSNFTLQEQYYDPLVQPAQKEKIAKAGGFLVKFTYNRDIESAFNGLLLEPVAADASGDTPMDIPIDTPNDIPMDAAVDAPMELA</sequence>
<proteinExistence type="predicted"/>
<evidence type="ECO:0000313" key="13">
    <source>
        <dbReference type="Proteomes" id="UP001479436"/>
    </source>
</evidence>
<dbReference type="EMBL" id="JASJQH010007748">
    <property type="protein sequence ID" value="KAK9702149.1"/>
    <property type="molecule type" value="Genomic_DNA"/>
</dbReference>
<keyword evidence="5" id="KW-0862">Zinc</keyword>
<organism evidence="12 13">
    <name type="scientific">Basidiobolus ranarum</name>
    <dbReference type="NCBI Taxonomy" id="34480"/>
    <lineage>
        <taxon>Eukaryota</taxon>
        <taxon>Fungi</taxon>
        <taxon>Fungi incertae sedis</taxon>
        <taxon>Zoopagomycota</taxon>
        <taxon>Entomophthoromycotina</taxon>
        <taxon>Basidiobolomycetes</taxon>
        <taxon>Basidiobolales</taxon>
        <taxon>Basidiobolaceae</taxon>
        <taxon>Basidiobolus</taxon>
    </lineage>
</organism>
<keyword evidence="4 9" id="KW-0863">Zinc-finger</keyword>
<keyword evidence="13" id="KW-1185">Reference proteome</keyword>
<dbReference type="SMART" id="SM00184">
    <property type="entry name" value="RING"/>
    <property type="match status" value="1"/>
</dbReference>
<dbReference type="InterPro" id="IPR004575">
    <property type="entry name" value="MAT1/Tfb3"/>
</dbReference>
<protein>
    <recommendedName>
        <fullName evidence="2">RNA polymerase II transcription factor B subunit 3</fullName>
    </recommendedName>
    <alternativeName>
        <fullName evidence="8">RNA polymerase II transcription factor B 38 kDa subunit</fullName>
    </alternativeName>
    <alternativeName>
        <fullName evidence="7">RNA polymerase II transcription factor B p38 subunit</fullName>
    </alternativeName>
</protein>
<evidence type="ECO:0000256" key="10">
    <source>
        <dbReference type="SAM" id="Coils"/>
    </source>
</evidence>
<evidence type="ECO:0000256" key="3">
    <source>
        <dbReference type="ARBA" id="ARBA00022723"/>
    </source>
</evidence>
<comment type="subcellular location">
    <subcellularLocation>
        <location evidence="1">Nucleus</location>
    </subcellularLocation>
</comment>
<dbReference type="PANTHER" id="PTHR12683:SF13">
    <property type="entry name" value="CDK-ACTIVATING KINASE ASSEMBLY FACTOR MAT1"/>
    <property type="match status" value="1"/>
</dbReference>
<comment type="caution">
    <text evidence="12">The sequence shown here is derived from an EMBL/GenBank/DDBJ whole genome shotgun (WGS) entry which is preliminary data.</text>
</comment>
<dbReference type="PROSITE" id="PS50089">
    <property type="entry name" value="ZF_RING_2"/>
    <property type="match status" value="1"/>
</dbReference>
<name>A0ABR2VTY7_9FUNG</name>
<keyword evidence="10" id="KW-0175">Coiled coil</keyword>
<keyword evidence="3" id="KW-0479">Metal-binding</keyword>
<evidence type="ECO:0000256" key="1">
    <source>
        <dbReference type="ARBA" id="ARBA00004123"/>
    </source>
</evidence>
<evidence type="ECO:0000256" key="5">
    <source>
        <dbReference type="ARBA" id="ARBA00022833"/>
    </source>
</evidence>
<evidence type="ECO:0000256" key="8">
    <source>
        <dbReference type="ARBA" id="ARBA00033277"/>
    </source>
</evidence>
<dbReference type="InterPro" id="IPR015877">
    <property type="entry name" value="MAT1_centre"/>
</dbReference>
<reference evidence="12 13" key="1">
    <citation type="submission" date="2023-04" db="EMBL/GenBank/DDBJ databases">
        <title>Genome of Basidiobolus ranarum AG-B5.</title>
        <authorList>
            <person name="Stajich J.E."/>
            <person name="Carter-House D."/>
            <person name="Gryganskyi A."/>
        </authorList>
    </citation>
    <scope>NUCLEOTIDE SEQUENCE [LARGE SCALE GENOMIC DNA]</scope>
    <source>
        <strain evidence="12 13">AG-B5</strain>
    </source>
</reference>
<accession>A0ABR2VTY7</accession>
<gene>
    <name evidence="12" type="primary">TFB3</name>
    <name evidence="12" type="ORF">K7432_011388</name>
</gene>
<evidence type="ECO:0000256" key="2">
    <source>
        <dbReference type="ARBA" id="ARBA00022257"/>
    </source>
</evidence>
<evidence type="ECO:0000256" key="6">
    <source>
        <dbReference type="ARBA" id="ARBA00023242"/>
    </source>
</evidence>
<dbReference type="InterPro" id="IPR013083">
    <property type="entry name" value="Znf_RING/FYVE/PHD"/>
</dbReference>
<evidence type="ECO:0000259" key="11">
    <source>
        <dbReference type="PROSITE" id="PS50089"/>
    </source>
</evidence>
<keyword evidence="6" id="KW-0539">Nucleus</keyword>
<feature type="coiled-coil region" evidence="10">
    <location>
        <begin position="180"/>
        <end position="211"/>
    </location>
</feature>
<dbReference type="Proteomes" id="UP001479436">
    <property type="component" value="Unassembled WGS sequence"/>
</dbReference>
<dbReference type="NCBIfam" id="TIGR00570">
    <property type="entry name" value="cdk7"/>
    <property type="match status" value="1"/>
</dbReference>
<dbReference type="SUPFAM" id="SSF57850">
    <property type="entry name" value="RING/U-box"/>
    <property type="match status" value="1"/>
</dbReference>
<dbReference type="InterPro" id="IPR001841">
    <property type="entry name" value="Znf_RING"/>
</dbReference>
<feature type="domain" description="RING-type" evidence="11">
    <location>
        <begin position="31"/>
        <end position="75"/>
    </location>
</feature>
<dbReference type="PANTHER" id="PTHR12683">
    <property type="entry name" value="CDK-ACTIVATING KINASE ASSEMBLY FACTOR MAT1"/>
    <property type="match status" value="1"/>
</dbReference>
<dbReference type="Gene3D" id="3.30.40.10">
    <property type="entry name" value="Zinc/RING finger domain, C3HC4 (zinc finger)"/>
    <property type="match status" value="1"/>
</dbReference>
<dbReference type="PROSITE" id="PS00518">
    <property type="entry name" value="ZF_RING_1"/>
    <property type="match status" value="1"/>
</dbReference>
<dbReference type="Pfam" id="PF17121">
    <property type="entry name" value="zf-C3HC4_5"/>
    <property type="match status" value="1"/>
</dbReference>
<evidence type="ECO:0000256" key="4">
    <source>
        <dbReference type="ARBA" id="ARBA00022771"/>
    </source>
</evidence>
<dbReference type="Pfam" id="PF06391">
    <property type="entry name" value="MAT1"/>
    <property type="match status" value="1"/>
</dbReference>